<accession>A0ACB8A3K6</accession>
<sequence length="532" mass="59793">MYNHEFAITDALAKIQVFFDSLQEYESDPRPGTSNIDKPGNRNGQVAAKLRGLKQSVEDLRRVVQDPLSTSSPAAVRQALAVVIEEHIKFSKCVNSFSLIYRLPTEILVIIFELAGRAKRRSELRISCVSRHWRDIAVNTPSLWTKWDAGITPSNDLLPIYFHRSSNLKVDADLRDWEAQTQTSVCQACASEGQTEKYHLASELLELSMHRFRALKISSIITPLATFLERITRTIPSSPIPSFASLTYISINAQLIDSDASPEQDPLLNFYGFQNILSASPNLAVLQLAVWLPNELMDSLSETPCIELPSLVRLCLNEIEDELTESYSSFYMLATLKAPKLRQFECHHTFCSEEAHQLRGAFFMHDGTPRFPSVQELTLNGCGIYHEFEDNIVFFDAVVRAFPNVIDVTLKDTDIGQLGAALNRAIQSSEGGDASDPWPCLRHLSLYRPSGIDLSAICTWLKSRSERIREPQRLSFKVKGPFQDNCKQAVSCLKEMEAYGDLVLEKIDLKELQQSGKDSLDVPDGKENMETA</sequence>
<dbReference type="EMBL" id="MU267875">
    <property type="protein sequence ID" value="KAH7907751.1"/>
    <property type="molecule type" value="Genomic_DNA"/>
</dbReference>
<protein>
    <submittedName>
        <fullName evidence="1">Uncharacterized protein</fullName>
    </submittedName>
</protein>
<reference evidence="1" key="1">
    <citation type="journal article" date="2021" name="New Phytol.">
        <title>Evolutionary innovations through gain and loss of genes in the ectomycorrhizal Boletales.</title>
        <authorList>
            <person name="Wu G."/>
            <person name="Miyauchi S."/>
            <person name="Morin E."/>
            <person name="Kuo A."/>
            <person name="Drula E."/>
            <person name="Varga T."/>
            <person name="Kohler A."/>
            <person name="Feng B."/>
            <person name="Cao Y."/>
            <person name="Lipzen A."/>
            <person name="Daum C."/>
            <person name="Hundley H."/>
            <person name="Pangilinan J."/>
            <person name="Johnson J."/>
            <person name="Barry K."/>
            <person name="LaButti K."/>
            <person name="Ng V."/>
            <person name="Ahrendt S."/>
            <person name="Min B."/>
            <person name="Choi I.G."/>
            <person name="Park H."/>
            <person name="Plett J.M."/>
            <person name="Magnuson J."/>
            <person name="Spatafora J.W."/>
            <person name="Nagy L.G."/>
            <person name="Henrissat B."/>
            <person name="Grigoriev I.V."/>
            <person name="Yang Z.L."/>
            <person name="Xu J."/>
            <person name="Martin F.M."/>
        </authorList>
    </citation>
    <scope>NUCLEOTIDE SEQUENCE</scope>
    <source>
        <strain evidence="1">ATCC 28755</strain>
    </source>
</reference>
<organism evidence="1 2">
    <name type="scientific">Hygrophoropsis aurantiaca</name>
    <dbReference type="NCBI Taxonomy" id="72124"/>
    <lineage>
        <taxon>Eukaryota</taxon>
        <taxon>Fungi</taxon>
        <taxon>Dikarya</taxon>
        <taxon>Basidiomycota</taxon>
        <taxon>Agaricomycotina</taxon>
        <taxon>Agaricomycetes</taxon>
        <taxon>Agaricomycetidae</taxon>
        <taxon>Boletales</taxon>
        <taxon>Coniophorineae</taxon>
        <taxon>Hygrophoropsidaceae</taxon>
        <taxon>Hygrophoropsis</taxon>
    </lineage>
</organism>
<evidence type="ECO:0000313" key="1">
    <source>
        <dbReference type="EMBL" id="KAH7907751.1"/>
    </source>
</evidence>
<dbReference type="Proteomes" id="UP000790377">
    <property type="component" value="Unassembled WGS sequence"/>
</dbReference>
<name>A0ACB8A3K6_9AGAM</name>
<evidence type="ECO:0000313" key="2">
    <source>
        <dbReference type="Proteomes" id="UP000790377"/>
    </source>
</evidence>
<proteinExistence type="predicted"/>
<comment type="caution">
    <text evidence="1">The sequence shown here is derived from an EMBL/GenBank/DDBJ whole genome shotgun (WGS) entry which is preliminary data.</text>
</comment>
<gene>
    <name evidence="1" type="ORF">BJ138DRAFT_1159361</name>
</gene>
<keyword evidence="2" id="KW-1185">Reference proteome</keyword>